<evidence type="ECO:0000313" key="3">
    <source>
        <dbReference type="EMBL" id="SMH41310.1"/>
    </source>
</evidence>
<feature type="binding site" evidence="2">
    <location>
        <begin position="9"/>
        <end position="16"/>
    </location>
    <ligand>
        <name>substrate</name>
    </ligand>
</feature>
<dbReference type="CDD" id="cd07067">
    <property type="entry name" value="HP_PGM_like"/>
    <property type="match status" value="1"/>
</dbReference>
<dbReference type="PROSITE" id="PS00175">
    <property type="entry name" value="PG_MUTASE"/>
    <property type="match status" value="1"/>
</dbReference>
<reference evidence="4" key="1">
    <citation type="submission" date="2017-04" db="EMBL/GenBank/DDBJ databases">
        <authorList>
            <person name="Varghese N."/>
            <person name="Submissions S."/>
        </authorList>
    </citation>
    <scope>NUCLEOTIDE SEQUENCE [LARGE SCALE GENOMIC DNA]</scope>
    <source>
        <strain evidence="4">B5P</strain>
    </source>
</reference>
<evidence type="ECO:0000256" key="2">
    <source>
        <dbReference type="PIRSR" id="PIRSR613078-2"/>
    </source>
</evidence>
<dbReference type="AlphaFoldDB" id="A0A1X7NUB9"/>
<dbReference type="Gene3D" id="3.40.50.1240">
    <property type="entry name" value="Phosphoglycerate mutase-like"/>
    <property type="match status" value="1"/>
</dbReference>
<sequence length="195" mass="21771">MSPPIYIARHGQTAWNAIARVQGQAEADLTEKGREQAAQNGRTLARLIPDPSAFRFVASPMRRTRETMEIIRAEMGLPREGYALEPRIVEVHFGDWQGFTFAELEAANPGSTSTRDLDKWNFVPPGQGAESYAMLADRIRPWLSELEGPVVVVTHGGVIRSIFRILNGISDRDAAMMDVAQDRILEIRDGRIGWV</sequence>
<proteinExistence type="predicted"/>
<dbReference type="EMBL" id="FXBL01000004">
    <property type="protein sequence ID" value="SMH41310.1"/>
    <property type="molecule type" value="Genomic_DNA"/>
</dbReference>
<dbReference type="InterPro" id="IPR050275">
    <property type="entry name" value="PGM_Phosphatase"/>
</dbReference>
<dbReference type="Pfam" id="PF00300">
    <property type="entry name" value="His_Phos_1"/>
    <property type="match status" value="1"/>
</dbReference>
<feature type="binding site" evidence="2">
    <location>
        <position position="63"/>
    </location>
    <ligand>
        <name>substrate</name>
    </ligand>
</feature>
<dbReference type="GO" id="GO:0005737">
    <property type="term" value="C:cytoplasm"/>
    <property type="evidence" value="ECO:0007669"/>
    <property type="project" value="TreeGrafter"/>
</dbReference>
<organism evidence="3 4">
    <name type="scientific">Mesorhizobium australicum</name>
    <dbReference type="NCBI Taxonomy" id="536018"/>
    <lineage>
        <taxon>Bacteria</taxon>
        <taxon>Pseudomonadati</taxon>
        <taxon>Pseudomonadota</taxon>
        <taxon>Alphaproteobacteria</taxon>
        <taxon>Hyphomicrobiales</taxon>
        <taxon>Phyllobacteriaceae</taxon>
        <taxon>Mesorhizobium</taxon>
    </lineage>
</organism>
<evidence type="ECO:0000313" key="4">
    <source>
        <dbReference type="Proteomes" id="UP000193083"/>
    </source>
</evidence>
<dbReference type="PIRSF" id="PIRSF000709">
    <property type="entry name" value="6PFK_2-Ptase"/>
    <property type="match status" value="1"/>
</dbReference>
<dbReference type="InterPro" id="IPR001345">
    <property type="entry name" value="PG/BPGM_mutase_AS"/>
</dbReference>
<dbReference type="GO" id="GO:0016791">
    <property type="term" value="F:phosphatase activity"/>
    <property type="evidence" value="ECO:0007669"/>
    <property type="project" value="TreeGrafter"/>
</dbReference>
<dbReference type="Proteomes" id="UP000193083">
    <property type="component" value="Unassembled WGS sequence"/>
</dbReference>
<evidence type="ECO:0000256" key="1">
    <source>
        <dbReference type="PIRSR" id="PIRSR613078-1"/>
    </source>
</evidence>
<gene>
    <name evidence="3" type="ORF">SAMN02982922_2529</name>
</gene>
<dbReference type="InterPro" id="IPR029033">
    <property type="entry name" value="His_PPase_superfam"/>
</dbReference>
<protein>
    <submittedName>
        <fullName evidence="3">Probable phosphoglycerate mutase</fullName>
    </submittedName>
</protein>
<dbReference type="PANTHER" id="PTHR48100">
    <property type="entry name" value="BROAD-SPECIFICITY PHOSPHATASE YOR283W-RELATED"/>
    <property type="match status" value="1"/>
</dbReference>
<accession>A0A1X7NUB9</accession>
<dbReference type="RefSeq" id="WP_085464468.1">
    <property type="nucleotide sequence ID" value="NZ_FXBL01000004.1"/>
</dbReference>
<name>A0A1X7NUB9_9HYPH</name>
<feature type="active site" description="Tele-phosphohistidine intermediate" evidence="1">
    <location>
        <position position="10"/>
    </location>
</feature>
<feature type="active site" description="Proton donor/acceptor" evidence="1">
    <location>
        <position position="90"/>
    </location>
</feature>
<dbReference type="OrthoDB" id="9781415at2"/>
<dbReference type="InterPro" id="IPR013078">
    <property type="entry name" value="His_Pase_superF_clade-1"/>
</dbReference>
<dbReference type="SUPFAM" id="SSF53254">
    <property type="entry name" value="Phosphoglycerate mutase-like"/>
    <property type="match status" value="1"/>
</dbReference>
<keyword evidence="4" id="KW-1185">Reference proteome</keyword>
<dbReference type="SMART" id="SM00855">
    <property type="entry name" value="PGAM"/>
    <property type="match status" value="1"/>
</dbReference>
<dbReference type="PANTHER" id="PTHR48100:SF59">
    <property type="entry name" value="ADENOSYLCOBALAMIN_ALPHA-RIBAZOLE PHOSPHATASE"/>
    <property type="match status" value="1"/>
</dbReference>